<protein>
    <submittedName>
        <fullName evidence="2">Uncharacterized protein</fullName>
    </submittedName>
</protein>
<organism evidence="2 3">
    <name type="scientific">Albula goreensis</name>
    <dbReference type="NCBI Taxonomy" id="1534307"/>
    <lineage>
        <taxon>Eukaryota</taxon>
        <taxon>Metazoa</taxon>
        <taxon>Chordata</taxon>
        <taxon>Craniata</taxon>
        <taxon>Vertebrata</taxon>
        <taxon>Euteleostomi</taxon>
        <taxon>Actinopterygii</taxon>
        <taxon>Neopterygii</taxon>
        <taxon>Teleostei</taxon>
        <taxon>Albuliformes</taxon>
        <taxon>Albulidae</taxon>
        <taxon>Albula</taxon>
    </lineage>
</organism>
<comment type="caution">
    <text evidence="2">The sequence shown here is derived from an EMBL/GenBank/DDBJ whole genome shotgun (WGS) entry which is preliminary data.</text>
</comment>
<dbReference type="AlphaFoldDB" id="A0A8T3E3H5"/>
<dbReference type="GO" id="GO:0000922">
    <property type="term" value="C:spindle pole"/>
    <property type="evidence" value="ECO:0007669"/>
    <property type="project" value="TreeGrafter"/>
</dbReference>
<feature type="compositionally biased region" description="Basic and acidic residues" evidence="1">
    <location>
        <begin position="116"/>
        <end position="130"/>
    </location>
</feature>
<reference evidence="2" key="1">
    <citation type="submission" date="2021-01" db="EMBL/GenBank/DDBJ databases">
        <authorList>
            <person name="Zahm M."/>
            <person name="Roques C."/>
            <person name="Cabau C."/>
            <person name="Klopp C."/>
            <person name="Donnadieu C."/>
            <person name="Jouanno E."/>
            <person name="Lampietro C."/>
            <person name="Louis A."/>
            <person name="Herpin A."/>
            <person name="Echchiki A."/>
            <person name="Berthelot C."/>
            <person name="Parey E."/>
            <person name="Roest-Crollius H."/>
            <person name="Braasch I."/>
            <person name="Postlethwait J."/>
            <person name="Bobe J."/>
            <person name="Montfort J."/>
            <person name="Bouchez O."/>
            <person name="Begum T."/>
            <person name="Mejri S."/>
            <person name="Adams A."/>
            <person name="Chen W.-J."/>
            <person name="Guiguen Y."/>
        </authorList>
    </citation>
    <scope>NUCLEOTIDE SEQUENCE</scope>
    <source>
        <tissue evidence="2">Blood</tissue>
    </source>
</reference>
<dbReference type="PANTHER" id="PTHR14526">
    <property type="entry name" value="AURORA KINASE A AND NINEIN-INTERACTING PROTEIN"/>
    <property type="match status" value="1"/>
</dbReference>
<dbReference type="GO" id="GO:0007051">
    <property type="term" value="P:spindle organization"/>
    <property type="evidence" value="ECO:0007669"/>
    <property type="project" value="TreeGrafter"/>
</dbReference>
<name>A0A8T3E3H5_9TELE</name>
<accession>A0A8T3E3H5</accession>
<dbReference type="PANTHER" id="PTHR14526:SF2">
    <property type="entry name" value="AURORA KINASE A AND NINEIN-INTERACTING PROTEIN"/>
    <property type="match status" value="1"/>
</dbReference>
<evidence type="ECO:0000313" key="3">
    <source>
        <dbReference type="Proteomes" id="UP000829720"/>
    </source>
</evidence>
<sequence length="347" mass="37797">MPVMKASKPPASTQEECGVWLDTADLRRKCKVARPFRPIARVLNPLAPNGGYSAAVALNFTQTKLQFPTTTQSSITAFLQPPRQGKEESCSKVTAVCSPAPATLKRKRKRSGDPANHSEGDRMPANRREGGGVSVNKRVGSGSPANQKKRGVISANQTEGGKVSANQRQKGGGSQERPLGGAVRELSWQPEEKGDDEEEHAGKRLCAPDSSLSLRFHFTQDSQGQRVIAHQGEGKENRQTAPPLARPLAPPTPLSPLAISHNRGTIPLSPWKRPLHDLWEVESEVESLTQLFTQDSEGRLVIAHRRPLLDQITQAHCAAEPWIAPSPLLLKGELFTQDSEGNLVMKH</sequence>
<evidence type="ECO:0000256" key="1">
    <source>
        <dbReference type="SAM" id="MobiDB-lite"/>
    </source>
</evidence>
<dbReference type="GO" id="GO:0005813">
    <property type="term" value="C:centrosome"/>
    <property type="evidence" value="ECO:0007669"/>
    <property type="project" value="TreeGrafter"/>
</dbReference>
<feature type="compositionally biased region" description="Polar residues" evidence="1">
    <location>
        <begin position="154"/>
        <end position="169"/>
    </location>
</feature>
<proteinExistence type="predicted"/>
<dbReference type="Proteomes" id="UP000829720">
    <property type="component" value="Unassembled WGS sequence"/>
</dbReference>
<dbReference type="InterPro" id="IPR029286">
    <property type="entry name" value="AUNIP"/>
</dbReference>
<evidence type="ECO:0000313" key="2">
    <source>
        <dbReference type="EMBL" id="KAI1902524.1"/>
    </source>
</evidence>
<keyword evidence="3" id="KW-1185">Reference proteome</keyword>
<dbReference type="OrthoDB" id="9946974at2759"/>
<feature type="region of interest" description="Disordered" evidence="1">
    <location>
        <begin position="101"/>
        <end position="201"/>
    </location>
</feature>
<gene>
    <name evidence="2" type="ORF">AGOR_G00045640</name>
</gene>
<dbReference type="EMBL" id="JAERUA010000003">
    <property type="protein sequence ID" value="KAI1902524.1"/>
    <property type="molecule type" value="Genomic_DNA"/>
</dbReference>